<evidence type="ECO:0000256" key="1">
    <source>
        <dbReference type="SAM" id="SignalP"/>
    </source>
</evidence>
<dbReference type="GeneID" id="101864696"/>
<gene>
    <name evidence="3" type="primary">LOC101864696</name>
</gene>
<keyword evidence="2" id="KW-1185">Reference proteome</keyword>
<evidence type="ECO:0000313" key="3">
    <source>
        <dbReference type="RefSeq" id="XP_005102087.2"/>
    </source>
</evidence>
<dbReference type="Gene3D" id="2.10.80.10">
    <property type="entry name" value="Lipase, subunit A"/>
    <property type="match status" value="1"/>
</dbReference>
<accession>A0ABM0JUX0</accession>
<keyword evidence="1" id="KW-0732">Signal</keyword>
<proteinExistence type="predicted"/>
<feature type="chain" id="PRO_5046724896" evidence="1">
    <location>
        <begin position="21"/>
        <end position="133"/>
    </location>
</feature>
<protein>
    <submittedName>
        <fullName evidence="3">Uncharacterized protein LOC101864696</fullName>
    </submittedName>
</protein>
<name>A0ABM0JUX0_APLCA</name>
<organism evidence="2 3">
    <name type="scientific">Aplysia californica</name>
    <name type="common">California sea hare</name>
    <dbReference type="NCBI Taxonomy" id="6500"/>
    <lineage>
        <taxon>Eukaryota</taxon>
        <taxon>Metazoa</taxon>
        <taxon>Spiralia</taxon>
        <taxon>Lophotrochozoa</taxon>
        <taxon>Mollusca</taxon>
        <taxon>Gastropoda</taxon>
        <taxon>Heterobranchia</taxon>
        <taxon>Euthyneura</taxon>
        <taxon>Tectipleura</taxon>
        <taxon>Aplysiida</taxon>
        <taxon>Aplysioidea</taxon>
        <taxon>Aplysiidae</taxon>
        <taxon>Aplysia</taxon>
    </lineage>
</organism>
<reference evidence="3" key="1">
    <citation type="submission" date="2025-08" db="UniProtKB">
        <authorList>
            <consortium name="RefSeq"/>
        </authorList>
    </citation>
    <scope>IDENTIFICATION</scope>
</reference>
<evidence type="ECO:0000313" key="2">
    <source>
        <dbReference type="Proteomes" id="UP000694888"/>
    </source>
</evidence>
<feature type="signal peptide" evidence="1">
    <location>
        <begin position="1"/>
        <end position="20"/>
    </location>
</feature>
<sequence>METADGLYLLATLLLWVAECDMYARYLERPVSPWIPREHGLRCSVWNQSGCAEGECCIKEVISFQDLDKDLQVGTKCQPLLAVGELCLRQSEGYLCDCAKGLRCDFRNNETYGHCAFDDGSQESPERKGTAVG</sequence>
<dbReference type="RefSeq" id="XP_005102087.2">
    <property type="nucleotide sequence ID" value="XM_005102030.3"/>
</dbReference>
<dbReference type="Proteomes" id="UP000694888">
    <property type="component" value="Unplaced"/>
</dbReference>